<evidence type="ECO:0000256" key="2">
    <source>
        <dbReference type="ARBA" id="ARBA00023015"/>
    </source>
</evidence>
<evidence type="ECO:0000313" key="8">
    <source>
        <dbReference type="EMBL" id="ORE05868.1"/>
    </source>
</evidence>
<feature type="transmembrane region" description="Helical" evidence="6">
    <location>
        <begin position="51"/>
        <end position="73"/>
    </location>
</feature>
<evidence type="ECO:0000256" key="4">
    <source>
        <dbReference type="ARBA" id="ARBA00023242"/>
    </source>
</evidence>
<evidence type="ECO:0000256" key="5">
    <source>
        <dbReference type="SAM" id="MobiDB-lite"/>
    </source>
</evidence>
<dbReference type="AlphaFoldDB" id="A0A1X0R1Q8"/>
<sequence>MDKSESKRNKHDAYWHQLNHWTDSLFGHSSQSILPTNQQQQQEKRKRWVRLLVLFYIIFSILLTSAHFTRWFFQLFSQHKTRDTFHIDRTYDADLSYSAITTMPHGLKLSKMFPKSEYDALKGVTPFWQPASQPSDESDVSLLTNVSPESWKELVALAENYNGPISATLHVSKQAHKDVLNDIEQEYRSKPSLYQNVDIHLIETSGHNSISVLLPMNAERNIARVYARTNYVCDTPSSVILPTDLRRTIHTYTKQMQLGDMLVVPTFEIQQQVVSANDIPRTKKEVLGLVNEGKLGLYDVQFKLNEGPTDLEKWKKAKDVYKVENYTIDYEPLVIQSKTVQPWCSERFVDKRSACLLSSYLAGNDFLVLPNDFAIYKPSARKHLVSDLDRVIEKRLYSKFYWEECVYHARELDSMGLWKTSKSNHIRQQCSRIIQNWEQQQQQQYHINRFTMTTTPTTTTTTTTATTTTTDMSGPQRPINTTPAFQSIGYDEREKRTYELVVCQQPLHARMCGFGEKDRRPIDPPPIVQLIVKQNDVPVDIQSLQIPFFVLHVTLWSDDRTEERNIISNPPKCTRVLMGSLVSSPSLLKNAKNEPGLYFAFPDLSIRTEGRYTLRFSLMKLANSDFQENAKSKIVAQVFSDPFTVYSAKKNLLNYQRYLQNKA</sequence>
<organism evidence="8">
    <name type="scientific">Rhizopus microsporus var. microsporus</name>
    <dbReference type="NCBI Taxonomy" id="86635"/>
    <lineage>
        <taxon>Eukaryota</taxon>
        <taxon>Fungi</taxon>
        <taxon>Fungi incertae sedis</taxon>
        <taxon>Mucoromycota</taxon>
        <taxon>Mucoromycotina</taxon>
        <taxon>Mucoromycetes</taxon>
        <taxon>Mucorales</taxon>
        <taxon>Mucorineae</taxon>
        <taxon>Rhizopodaceae</taxon>
        <taxon>Rhizopus</taxon>
    </lineage>
</organism>
<reference evidence="8" key="1">
    <citation type="journal article" date="2016" name="Proc. Natl. Acad. Sci. U.S.A.">
        <title>Lipid metabolic changes in an early divergent fungus govern the establishment of a mutualistic symbiosis with endobacteria.</title>
        <authorList>
            <person name="Lastovetsky O.A."/>
            <person name="Gaspar M.L."/>
            <person name="Mondo S.J."/>
            <person name="LaButti K.M."/>
            <person name="Sandor L."/>
            <person name="Grigoriev I.V."/>
            <person name="Henry S.A."/>
            <person name="Pawlowska T.E."/>
        </authorList>
    </citation>
    <scope>NUCLEOTIDE SEQUENCE [LARGE SCALE GENOMIC DNA]</scope>
    <source>
        <strain evidence="8">ATCC 52814</strain>
    </source>
</reference>
<dbReference type="EMBL" id="KV921935">
    <property type="protein sequence ID" value="ORE05868.1"/>
    <property type="molecule type" value="Genomic_DNA"/>
</dbReference>
<keyword evidence="4" id="KW-0539">Nucleus</keyword>
<proteinExistence type="predicted"/>
<name>A0A1X0R1Q8_RHIZD</name>
<dbReference type="InterPro" id="IPR038491">
    <property type="entry name" value="Velvet_dom_sf"/>
</dbReference>
<dbReference type="GO" id="GO:0005634">
    <property type="term" value="C:nucleus"/>
    <property type="evidence" value="ECO:0007669"/>
    <property type="project" value="UniProtKB-SubCell"/>
</dbReference>
<feature type="region of interest" description="Disordered" evidence="5">
    <location>
        <begin position="455"/>
        <end position="483"/>
    </location>
</feature>
<dbReference type="Proteomes" id="UP000242414">
    <property type="component" value="Unassembled WGS sequence"/>
</dbReference>
<keyword evidence="2" id="KW-0805">Transcription regulation</keyword>
<feature type="compositionally biased region" description="Low complexity" evidence="5">
    <location>
        <begin position="455"/>
        <end position="470"/>
    </location>
</feature>
<dbReference type="InterPro" id="IPR021740">
    <property type="entry name" value="Velvet"/>
</dbReference>
<dbReference type="Pfam" id="PF13896">
    <property type="entry name" value="Glyco_transf_49"/>
    <property type="match status" value="1"/>
</dbReference>
<keyword evidence="6" id="KW-0812">Transmembrane</keyword>
<evidence type="ECO:0000256" key="3">
    <source>
        <dbReference type="ARBA" id="ARBA00023163"/>
    </source>
</evidence>
<evidence type="ECO:0000256" key="6">
    <source>
        <dbReference type="SAM" id="Phobius"/>
    </source>
</evidence>
<dbReference type="OrthoDB" id="3056235at2759"/>
<dbReference type="PROSITE" id="PS51821">
    <property type="entry name" value="VELVET"/>
    <property type="match status" value="1"/>
</dbReference>
<dbReference type="PANTHER" id="PTHR33572">
    <property type="entry name" value="SPORE DEVELOPMENT REGULATOR VOSA"/>
    <property type="match status" value="1"/>
</dbReference>
<gene>
    <name evidence="8" type="ORF">BCV72DRAFT_208481</name>
</gene>
<feature type="domain" description="Velvet" evidence="7">
    <location>
        <begin position="492"/>
        <end position="663"/>
    </location>
</feature>
<dbReference type="PANTHER" id="PTHR33572:SF3">
    <property type="entry name" value="VELVET COMPLEX SUBUNIT B"/>
    <property type="match status" value="1"/>
</dbReference>
<dbReference type="InterPro" id="IPR037525">
    <property type="entry name" value="Velvet_dom"/>
</dbReference>
<evidence type="ECO:0000259" key="7">
    <source>
        <dbReference type="PROSITE" id="PS51821"/>
    </source>
</evidence>
<accession>A0A1X0R1Q8</accession>
<keyword evidence="6" id="KW-1133">Transmembrane helix</keyword>
<evidence type="ECO:0000256" key="1">
    <source>
        <dbReference type="ARBA" id="ARBA00004123"/>
    </source>
</evidence>
<comment type="subcellular location">
    <subcellularLocation>
        <location evidence="1">Nucleus</location>
    </subcellularLocation>
</comment>
<protein>
    <recommendedName>
        <fullName evidence="7">Velvet domain-containing protein</fullName>
    </recommendedName>
</protein>
<dbReference type="Pfam" id="PF11754">
    <property type="entry name" value="Velvet"/>
    <property type="match status" value="2"/>
</dbReference>
<keyword evidence="3" id="KW-0804">Transcription</keyword>
<keyword evidence="6" id="KW-0472">Membrane</keyword>
<dbReference type="Gene3D" id="2.60.40.3960">
    <property type="entry name" value="Velvet domain"/>
    <property type="match status" value="1"/>
</dbReference>
<dbReference type="VEuPathDB" id="FungiDB:BCV72DRAFT_208481"/>